<keyword evidence="4" id="KW-1185">Reference proteome</keyword>
<evidence type="ECO:0000259" key="2">
    <source>
        <dbReference type="Pfam" id="PF02517"/>
    </source>
</evidence>
<dbReference type="GO" id="GO:0004175">
    <property type="term" value="F:endopeptidase activity"/>
    <property type="evidence" value="ECO:0007669"/>
    <property type="project" value="UniProtKB-ARBA"/>
</dbReference>
<dbReference type="Proteomes" id="UP000245166">
    <property type="component" value="Unassembled WGS sequence"/>
</dbReference>
<gene>
    <name evidence="3" type="ORF">C8046_13245</name>
</gene>
<comment type="caution">
    <text evidence="3">The sequence shown here is derived from an EMBL/GenBank/DDBJ whole genome shotgun (WGS) entry which is preliminary data.</text>
</comment>
<protein>
    <recommendedName>
        <fullName evidence="2">CAAX prenyl protease 2/Lysostaphin resistance protein A-like domain-containing protein</fullName>
    </recommendedName>
</protein>
<dbReference type="OrthoDB" id="4772204at2"/>
<evidence type="ECO:0000313" key="4">
    <source>
        <dbReference type="Proteomes" id="UP000245166"/>
    </source>
</evidence>
<keyword evidence="1" id="KW-0812">Transmembrane</keyword>
<feature type="transmembrane region" description="Helical" evidence="1">
    <location>
        <begin position="95"/>
        <end position="114"/>
    </location>
</feature>
<dbReference type="InterPro" id="IPR003675">
    <property type="entry name" value="Rce1/LyrA-like_dom"/>
</dbReference>
<dbReference type="AlphaFoldDB" id="A0A2U1ZWV9"/>
<accession>A0A2U1ZWV9</accession>
<keyword evidence="1" id="KW-1133">Transmembrane helix</keyword>
<reference evidence="3 4" key="1">
    <citation type="submission" date="2018-03" db="EMBL/GenBank/DDBJ databases">
        <title>Genome assembly of novel Miniimonas species PCH200.</title>
        <authorList>
            <person name="Thakur V."/>
            <person name="Kumar V."/>
            <person name="Singh D."/>
        </authorList>
    </citation>
    <scope>NUCLEOTIDE SEQUENCE [LARGE SCALE GENOMIC DNA]</scope>
    <source>
        <strain evidence="3 4">PCH200</strain>
    </source>
</reference>
<keyword evidence="1" id="KW-0472">Membrane</keyword>
<dbReference type="EMBL" id="PYHR01000002">
    <property type="protein sequence ID" value="PWD51477.1"/>
    <property type="molecule type" value="Genomic_DNA"/>
</dbReference>
<feature type="transmembrane region" description="Helical" evidence="1">
    <location>
        <begin position="20"/>
        <end position="41"/>
    </location>
</feature>
<dbReference type="RefSeq" id="WP_109229858.1">
    <property type="nucleotide sequence ID" value="NZ_PYHR01000002.1"/>
</dbReference>
<evidence type="ECO:0000256" key="1">
    <source>
        <dbReference type="SAM" id="Phobius"/>
    </source>
</evidence>
<name>A0A2U1ZWV9_9MICO</name>
<proteinExistence type="predicted"/>
<sequence length="261" mass="27773">MSQATTSTPTATPTRRLAVWHFLVLTVAYLALVQGTSAVLMAGQVFEYAAPTSIDYVVRALVVPVGLGIVLVVGVVAYLGTWQQIFVDRVPLRRWVGWIVVALLVTVVAITNYSGLGEKGLAFALLLLIATLMVGFGEELLFRGVGVQAFRNGGFSEFRVGLWTTVLFGVAHGTNIFSAGPSVLIQVVLTTATGFVFYLVLRSTGALVMAMAAHGLWDFSVLSTQVNPEDPSPLANVAAVVLGIILLTVLVLRKRLSPATS</sequence>
<dbReference type="GO" id="GO:0080120">
    <property type="term" value="P:CAAX-box protein maturation"/>
    <property type="evidence" value="ECO:0007669"/>
    <property type="project" value="UniProtKB-ARBA"/>
</dbReference>
<feature type="transmembrane region" description="Helical" evidence="1">
    <location>
        <begin position="61"/>
        <end position="83"/>
    </location>
</feature>
<feature type="domain" description="CAAX prenyl protease 2/Lysostaphin resistance protein A-like" evidence="2">
    <location>
        <begin position="123"/>
        <end position="219"/>
    </location>
</feature>
<feature type="transmembrane region" description="Helical" evidence="1">
    <location>
        <begin position="120"/>
        <end position="137"/>
    </location>
</feature>
<evidence type="ECO:0000313" key="3">
    <source>
        <dbReference type="EMBL" id="PWD51477.1"/>
    </source>
</evidence>
<feature type="transmembrane region" description="Helical" evidence="1">
    <location>
        <begin position="234"/>
        <end position="252"/>
    </location>
</feature>
<dbReference type="Pfam" id="PF02517">
    <property type="entry name" value="Rce1-like"/>
    <property type="match status" value="1"/>
</dbReference>
<feature type="transmembrane region" description="Helical" evidence="1">
    <location>
        <begin position="206"/>
        <end position="222"/>
    </location>
</feature>
<organism evidence="3 4">
    <name type="scientific">Serinibacter arcticus</name>
    <dbReference type="NCBI Taxonomy" id="1655435"/>
    <lineage>
        <taxon>Bacteria</taxon>
        <taxon>Bacillati</taxon>
        <taxon>Actinomycetota</taxon>
        <taxon>Actinomycetes</taxon>
        <taxon>Micrococcales</taxon>
        <taxon>Beutenbergiaceae</taxon>
        <taxon>Serinibacter</taxon>
    </lineage>
</organism>